<dbReference type="Proteomes" id="UP000028067">
    <property type="component" value="Unassembled WGS sequence"/>
</dbReference>
<evidence type="ECO:0000313" key="10">
    <source>
        <dbReference type="Proteomes" id="UP000193388"/>
    </source>
</evidence>
<dbReference type="Gene3D" id="3.40.50.850">
    <property type="entry name" value="Isochorismatase-like"/>
    <property type="match status" value="1"/>
</dbReference>
<dbReference type="Pfam" id="PF00857">
    <property type="entry name" value="Isochorismatase"/>
    <property type="match status" value="1"/>
</dbReference>
<evidence type="ECO:0000256" key="2">
    <source>
        <dbReference type="ARBA" id="ARBA00022801"/>
    </source>
</evidence>
<dbReference type="AlphaFoldDB" id="A0A081SB58"/>
<feature type="domain" description="Isochorismatase-like" evidence="3">
    <location>
        <begin position="8"/>
        <end position="202"/>
    </location>
</feature>
<dbReference type="EC" id="3.3.2.1" evidence="5"/>
<protein>
    <submittedName>
        <fullName evidence="4 5">Isochorismatase</fullName>
        <ecNumber evidence="5">3.3.2.1</ecNumber>
    </submittedName>
</protein>
<reference evidence="6" key="4">
    <citation type="submission" date="2017-04" db="EMBL/GenBank/DDBJ databases">
        <authorList>
            <person name="Afonso C.L."/>
            <person name="Miller P.J."/>
            <person name="Scott M.A."/>
            <person name="Spackman E."/>
            <person name="Goraichik I."/>
            <person name="Dimitrov K.M."/>
            <person name="Suarez D.L."/>
            <person name="Swayne D.E."/>
        </authorList>
    </citation>
    <scope>NUCLEOTIDE SEQUENCE</scope>
    <source>
        <strain evidence="7">B_5756_13</strain>
        <strain evidence="6">RH_43861_09</strain>
    </source>
</reference>
<dbReference type="Proteomes" id="UP000075618">
    <property type="component" value="Unassembled WGS sequence"/>
</dbReference>
<dbReference type="InterPro" id="IPR000868">
    <property type="entry name" value="Isochorismatase-like_dom"/>
</dbReference>
<evidence type="ECO:0000313" key="8">
    <source>
        <dbReference type="Proteomes" id="UP000028067"/>
    </source>
</evidence>
<evidence type="ECO:0000313" key="4">
    <source>
        <dbReference type="EMBL" id="KER08161.1"/>
    </source>
</evidence>
<evidence type="ECO:0000313" key="5">
    <source>
        <dbReference type="EMBL" id="KYF34929.1"/>
    </source>
</evidence>
<dbReference type="GO" id="GO:0008908">
    <property type="term" value="F:isochorismatase activity"/>
    <property type="evidence" value="ECO:0007669"/>
    <property type="project" value="UniProtKB-EC"/>
</dbReference>
<dbReference type="Proteomes" id="UP000193388">
    <property type="component" value="Unassembled WGS sequence"/>
</dbReference>
<dbReference type="EMBL" id="JPGW01000012">
    <property type="protein sequence ID" value="KER08161.1"/>
    <property type="molecule type" value="Genomic_DNA"/>
</dbReference>
<reference evidence="5 9" key="3">
    <citation type="submission" date="2016-01" db="EMBL/GenBank/DDBJ databases">
        <title>Highly variable Streptococcus oralis are common among viridans streptococci isolated from primates.</title>
        <authorList>
            <person name="Denapaite D."/>
            <person name="Rieger M."/>
            <person name="Koendgen S."/>
            <person name="Brueckner R."/>
            <person name="Ochigava I."/>
            <person name="Kappeler P."/>
            <person name="Maetz-Rensing K."/>
            <person name="Leendertz F."/>
            <person name="Hakenbeck R."/>
        </authorList>
    </citation>
    <scope>NUCLEOTIDE SEQUENCE [LARGE SCALE GENOMIC DNA]</scope>
    <source>
        <strain evidence="5 9">10712</strain>
    </source>
</reference>
<reference evidence="10 11" key="2">
    <citation type="journal article" date="2016" name="Eur. J. Clin. Microbiol. Infect. Dis.">
        <title>Whole genome sequencing as a tool for phylogenetic analysis of clinical strains of Mitis group streptococci.</title>
        <authorList>
            <person name="Rasmussen L.H."/>
            <person name="Dargis R."/>
            <person name="Hojholt K."/>
            <person name="Christensen J.J."/>
            <person name="Skovgaard O."/>
            <person name="Justesen U.S."/>
            <person name="Rosenvinge F.S."/>
            <person name="Moser C."/>
            <person name="Lukjancenko O."/>
            <person name="Rasmussen S."/>
            <person name="Nielsen X.C."/>
        </authorList>
    </citation>
    <scope>NUCLEOTIDE SEQUENCE [LARGE SCALE GENOMIC DNA]</scope>
    <source>
        <strain evidence="7 10">B_5756_13</strain>
        <strain evidence="6 11">RH_43861_09</strain>
    </source>
</reference>
<keyword evidence="2 5" id="KW-0378">Hydrolase</keyword>
<sequence length="207" mass="23222">MFNQKNVAFVITDPQVEFLKSTGKGFGATKDVLEKVNTIENLTKLLALAKERGYKRFISPHYFYPHDHKWQFKAAGETMMIENEMFWRDSQYSAIPEGSGADMIEEIKPFLDEDTIVVNGHKIFGPESNDLNLQLRKNGIDTVILAGMNANLCVDSHMRELIELGYNVIVVNDAVGAPGEEAYQAALTNYGYIANQVLTTEEVIAQL</sequence>
<evidence type="ECO:0000259" key="3">
    <source>
        <dbReference type="Pfam" id="PF00857"/>
    </source>
</evidence>
<comment type="similarity">
    <text evidence="1">Belongs to the isochorismatase family.</text>
</comment>
<evidence type="ECO:0000313" key="9">
    <source>
        <dbReference type="Proteomes" id="UP000075618"/>
    </source>
</evidence>
<dbReference type="PANTHER" id="PTHR43540">
    <property type="entry name" value="PEROXYUREIDOACRYLATE/UREIDOACRYLATE AMIDOHYDROLASE-RELATED"/>
    <property type="match status" value="1"/>
</dbReference>
<reference evidence="4 8" key="1">
    <citation type="submission" date="2014-05" db="EMBL/GenBank/DDBJ databases">
        <authorList>
            <person name="Daugherty S.C."/>
            <person name="Tallon L.J."/>
            <person name="Sadzewicz L."/>
            <person name="Kilian M."/>
            <person name="Tettelin H."/>
        </authorList>
    </citation>
    <scope>NUCLEOTIDE SEQUENCE [LARGE SCALE GENOMIC DNA]</scope>
    <source>
        <strain evidence="4 8">SK271</strain>
    </source>
</reference>
<dbReference type="SUPFAM" id="SSF52499">
    <property type="entry name" value="Isochorismatase-like hydrolases"/>
    <property type="match status" value="1"/>
</dbReference>
<dbReference type="PATRIC" id="fig|28037.237.peg.280"/>
<evidence type="ECO:0000313" key="6">
    <source>
        <dbReference type="EMBL" id="ORO96330.1"/>
    </source>
</evidence>
<accession>A0A081SB58</accession>
<dbReference type="Proteomes" id="UP000193863">
    <property type="component" value="Unassembled WGS sequence"/>
</dbReference>
<comment type="caution">
    <text evidence="4">The sequence shown here is derived from an EMBL/GenBank/DDBJ whole genome shotgun (WGS) entry which is preliminary data.</text>
</comment>
<gene>
    <name evidence="7" type="ORF">B7693_02025</name>
    <name evidence="6" type="ORF">B7699_01385</name>
    <name evidence="4" type="ORF">SK271_1169</name>
    <name evidence="5" type="ORF">SMI10712_01296</name>
</gene>
<evidence type="ECO:0000256" key="1">
    <source>
        <dbReference type="ARBA" id="ARBA00006336"/>
    </source>
</evidence>
<proteinExistence type="inferred from homology"/>
<dbReference type="RefSeq" id="WP_004256189.1">
    <property type="nucleotide sequence ID" value="NZ_CAMHZJ010000003.1"/>
</dbReference>
<organism evidence="4 8">
    <name type="scientific">Streptococcus mitis</name>
    <dbReference type="NCBI Taxonomy" id="28037"/>
    <lineage>
        <taxon>Bacteria</taxon>
        <taxon>Bacillati</taxon>
        <taxon>Bacillota</taxon>
        <taxon>Bacilli</taxon>
        <taxon>Lactobacillales</taxon>
        <taxon>Streptococcaceae</taxon>
        <taxon>Streptococcus</taxon>
        <taxon>Streptococcus mitis group</taxon>
    </lineage>
</organism>
<dbReference type="InterPro" id="IPR050272">
    <property type="entry name" value="Isochorismatase-like_hydrls"/>
</dbReference>
<evidence type="ECO:0000313" key="7">
    <source>
        <dbReference type="EMBL" id="ORP04211.1"/>
    </source>
</evidence>
<name>A0A081SB58_STRMT</name>
<dbReference type="InterPro" id="IPR036380">
    <property type="entry name" value="Isochorismatase-like_sf"/>
</dbReference>
<evidence type="ECO:0000313" key="11">
    <source>
        <dbReference type="Proteomes" id="UP000193863"/>
    </source>
</evidence>
<dbReference type="EMBL" id="LROT01000008">
    <property type="protein sequence ID" value="KYF34929.1"/>
    <property type="molecule type" value="Genomic_DNA"/>
</dbReference>
<dbReference type="EMBL" id="NCVG01000016">
    <property type="protein sequence ID" value="ORO96330.1"/>
    <property type="molecule type" value="Genomic_DNA"/>
</dbReference>
<dbReference type="CDD" id="cd00431">
    <property type="entry name" value="cysteine_hydrolases"/>
    <property type="match status" value="1"/>
</dbReference>
<dbReference type="EMBL" id="NCVM01000023">
    <property type="protein sequence ID" value="ORP04211.1"/>
    <property type="molecule type" value="Genomic_DNA"/>
</dbReference>